<evidence type="ECO:0000256" key="1">
    <source>
        <dbReference type="SAM" id="MobiDB-lite"/>
    </source>
</evidence>
<dbReference type="InterPro" id="IPR027994">
    <property type="entry name" value="WxL_dom"/>
</dbReference>
<dbReference type="Pfam" id="PF13731">
    <property type="entry name" value="WxL"/>
    <property type="match status" value="1"/>
</dbReference>
<dbReference type="AlphaFoldDB" id="A0A6P1TSW2"/>
<accession>A0A6P1TSW2</accession>
<dbReference type="Proteomes" id="UP000464314">
    <property type="component" value="Chromosome"/>
</dbReference>
<evidence type="ECO:0000259" key="3">
    <source>
        <dbReference type="Pfam" id="PF13731"/>
    </source>
</evidence>
<name>A0A6P1TSW2_9FIRM</name>
<feature type="compositionally biased region" description="Low complexity" evidence="1">
    <location>
        <begin position="53"/>
        <end position="66"/>
    </location>
</feature>
<evidence type="ECO:0000313" key="5">
    <source>
        <dbReference type="Proteomes" id="UP000464314"/>
    </source>
</evidence>
<gene>
    <name evidence="4" type="ORF">Ana3638_23425</name>
</gene>
<feature type="chain" id="PRO_5026988381" evidence="2">
    <location>
        <begin position="27"/>
        <end position="246"/>
    </location>
</feature>
<feature type="signal peptide" evidence="2">
    <location>
        <begin position="1"/>
        <end position="26"/>
    </location>
</feature>
<proteinExistence type="predicted"/>
<dbReference type="KEGG" id="anr:Ana3638_23425"/>
<dbReference type="EMBL" id="CP048000">
    <property type="protein sequence ID" value="QHQ63362.1"/>
    <property type="molecule type" value="Genomic_DNA"/>
</dbReference>
<organism evidence="4 5">
    <name type="scientific">Anaerocolumna sedimenticola</name>
    <dbReference type="NCBI Taxonomy" id="2696063"/>
    <lineage>
        <taxon>Bacteria</taxon>
        <taxon>Bacillati</taxon>
        <taxon>Bacillota</taxon>
        <taxon>Clostridia</taxon>
        <taxon>Lachnospirales</taxon>
        <taxon>Lachnospiraceae</taxon>
        <taxon>Anaerocolumna</taxon>
    </lineage>
</organism>
<dbReference type="RefSeq" id="WP_161840184.1">
    <property type="nucleotide sequence ID" value="NZ_CP048000.1"/>
</dbReference>
<sequence length="246" mass="25884">MKLNKKVVAMALAVSCFSLNTMAAMAAETYSYNSNAAITFESSTEVTLPVDPENPGNPVTPVGPTDPGTPGPLSIDFVSSFNFGNQKISTQDKTYYAMAQKVTLADGVTIAERPNYVQVTDNRGTEAGWTLSVKQNDIFTSTADSAHTLPGATIKINTINVNTTSASPVPGTVASSILLNTSDKTVMAAAEGEGAGTYIAKFGDMSNAARSVELFVPGSITKYAETYRTTITWSLSDTPENAIVTP</sequence>
<keyword evidence="2" id="KW-0732">Signal</keyword>
<feature type="region of interest" description="Disordered" evidence="1">
    <location>
        <begin position="47"/>
        <end position="66"/>
    </location>
</feature>
<keyword evidence="5" id="KW-1185">Reference proteome</keyword>
<evidence type="ECO:0000256" key="2">
    <source>
        <dbReference type="SAM" id="SignalP"/>
    </source>
</evidence>
<feature type="domain" description="WxL" evidence="3">
    <location>
        <begin position="28"/>
        <end position="239"/>
    </location>
</feature>
<reference evidence="4 5" key="1">
    <citation type="submission" date="2020-01" db="EMBL/GenBank/DDBJ databases">
        <title>Genome analysis of Anaerocolumna sp. CBA3638.</title>
        <authorList>
            <person name="Kim J."/>
            <person name="Roh S.W."/>
        </authorList>
    </citation>
    <scope>NUCLEOTIDE SEQUENCE [LARGE SCALE GENOMIC DNA]</scope>
    <source>
        <strain evidence="4 5">CBA3638</strain>
    </source>
</reference>
<protein>
    <submittedName>
        <fullName evidence="4">WxL domain-containing protein</fullName>
    </submittedName>
</protein>
<evidence type="ECO:0000313" key="4">
    <source>
        <dbReference type="EMBL" id="QHQ63362.1"/>
    </source>
</evidence>